<proteinExistence type="predicted"/>
<evidence type="ECO:0000313" key="1">
    <source>
        <dbReference type="EMBL" id="NGO66970.1"/>
    </source>
</evidence>
<dbReference type="EMBL" id="JAAKZZ010000004">
    <property type="protein sequence ID" value="NGO66970.1"/>
    <property type="molecule type" value="Genomic_DNA"/>
</dbReference>
<comment type="caution">
    <text evidence="1">The sequence shown here is derived from an EMBL/GenBank/DDBJ whole genome shotgun (WGS) entry which is preliminary data.</text>
</comment>
<accession>A0A6G4WQQ3</accession>
<organism evidence="1 2">
    <name type="scientific">Streptomyces boncukensis</name>
    <dbReference type="NCBI Taxonomy" id="2711219"/>
    <lineage>
        <taxon>Bacteria</taxon>
        <taxon>Bacillati</taxon>
        <taxon>Actinomycetota</taxon>
        <taxon>Actinomycetes</taxon>
        <taxon>Kitasatosporales</taxon>
        <taxon>Streptomycetaceae</taxon>
        <taxon>Streptomyces</taxon>
    </lineage>
</organism>
<protein>
    <submittedName>
        <fullName evidence="1">Uncharacterized protein</fullName>
    </submittedName>
</protein>
<keyword evidence="2" id="KW-1185">Reference proteome</keyword>
<sequence length="76" mass="8386">MRGAYVVDEVAARESPPVSCWTGRVQMVLAGGWVRIILPHAVEITTRTGDLRAATDEERAAYDAAAARYAETRPRR</sequence>
<gene>
    <name evidence="1" type="ORF">G5C65_01040</name>
</gene>
<name>A0A6G4WQQ3_9ACTN</name>
<evidence type="ECO:0000313" key="2">
    <source>
        <dbReference type="Proteomes" id="UP000477722"/>
    </source>
</evidence>
<dbReference type="AlphaFoldDB" id="A0A6G4WQQ3"/>
<dbReference type="Proteomes" id="UP000477722">
    <property type="component" value="Unassembled WGS sequence"/>
</dbReference>
<reference evidence="1 2" key="1">
    <citation type="submission" date="2020-02" db="EMBL/GenBank/DDBJ databases">
        <title>Whole-genome analyses of novel actinobacteria.</title>
        <authorList>
            <person name="Sahin N."/>
            <person name="Tatar D."/>
        </authorList>
    </citation>
    <scope>NUCLEOTIDE SEQUENCE [LARGE SCALE GENOMIC DNA]</scope>
    <source>
        <strain evidence="1 2">SB3404</strain>
    </source>
</reference>